<dbReference type="PANTHER" id="PTHR27004">
    <property type="entry name" value="RECEPTOR-LIKE PROTEIN 12 ISOFORM X1"/>
    <property type="match status" value="1"/>
</dbReference>
<keyword evidence="4" id="KW-1003">Cell membrane</keyword>
<evidence type="ECO:0000256" key="5">
    <source>
        <dbReference type="ARBA" id="ARBA00022553"/>
    </source>
</evidence>
<keyword evidence="8" id="KW-0732">Signal</keyword>
<evidence type="ECO:0000256" key="12">
    <source>
        <dbReference type="ARBA" id="ARBA00023170"/>
    </source>
</evidence>
<evidence type="ECO:0000256" key="6">
    <source>
        <dbReference type="ARBA" id="ARBA00022614"/>
    </source>
</evidence>
<dbReference type="FunFam" id="3.80.10.10:FF:000722">
    <property type="entry name" value="Leucine-rich repeat receptor-like protein kinase"/>
    <property type="match status" value="1"/>
</dbReference>
<comment type="subcellular location">
    <subcellularLocation>
        <location evidence="1">Cell membrane</location>
    </subcellularLocation>
    <subcellularLocation>
        <location evidence="14">Endomembrane system</location>
        <topology evidence="14">Single-pass membrane protein</topology>
    </subcellularLocation>
    <subcellularLocation>
        <location evidence="2">Membrane</location>
        <topology evidence="2">Single-pass type I membrane protein</topology>
    </subcellularLocation>
</comment>
<evidence type="ECO:0000256" key="2">
    <source>
        <dbReference type="ARBA" id="ARBA00004479"/>
    </source>
</evidence>
<keyword evidence="6" id="KW-0433">Leucine-rich repeat</keyword>
<dbReference type="PANTHER" id="PTHR27004:SF203">
    <property type="entry name" value="LEUCINE-RICH REPEAT-CONTAINING N-TERMINAL PLANT-TYPE DOMAIN-CONTAINING PROTEIN"/>
    <property type="match status" value="1"/>
</dbReference>
<proteinExistence type="inferred from homology"/>
<comment type="caution">
    <text evidence="15">The sequence shown here is derived from an EMBL/GenBank/DDBJ whole genome shotgun (WGS) entry which is preliminary data.</text>
</comment>
<keyword evidence="12" id="KW-0675">Receptor</keyword>
<keyword evidence="11" id="KW-0472">Membrane</keyword>
<evidence type="ECO:0000256" key="1">
    <source>
        <dbReference type="ARBA" id="ARBA00004236"/>
    </source>
</evidence>
<dbReference type="Proteomes" id="UP000825935">
    <property type="component" value="Chromosome 2"/>
</dbReference>
<dbReference type="GO" id="GO:0005886">
    <property type="term" value="C:plasma membrane"/>
    <property type="evidence" value="ECO:0007669"/>
    <property type="project" value="UniProtKB-SubCell"/>
</dbReference>
<reference evidence="15" key="1">
    <citation type="submission" date="2021-08" db="EMBL/GenBank/DDBJ databases">
        <title>WGS assembly of Ceratopteris richardii.</title>
        <authorList>
            <person name="Marchant D.B."/>
            <person name="Chen G."/>
            <person name="Jenkins J."/>
            <person name="Shu S."/>
            <person name="Leebens-Mack J."/>
            <person name="Grimwood J."/>
            <person name="Schmutz J."/>
            <person name="Soltis P."/>
            <person name="Soltis D."/>
            <person name="Chen Z.-H."/>
        </authorList>
    </citation>
    <scope>NUCLEOTIDE SEQUENCE</scope>
    <source>
        <strain evidence="15">Whitten #5841</strain>
        <tissue evidence="15">Leaf</tissue>
    </source>
</reference>
<keyword evidence="7" id="KW-0812">Transmembrane</keyword>
<evidence type="ECO:0000313" key="16">
    <source>
        <dbReference type="Proteomes" id="UP000825935"/>
    </source>
</evidence>
<keyword evidence="5" id="KW-0597">Phosphoprotein</keyword>
<evidence type="ECO:0000256" key="10">
    <source>
        <dbReference type="ARBA" id="ARBA00022989"/>
    </source>
</evidence>
<sequence>MDLSFNDLHGVIPRELGQLQDLNILFLNDNELFGPIPEELVNCLSLVALNLSFNKLSGDIPTTKSFTRFTAESYRGNKGLCGKKIGIFVIHTALLQVT</sequence>
<accession>A0A8T2V385</accession>
<keyword evidence="13" id="KW-0325">Glycoprotein</keyword>
<dbReference type="Pfam" id="PF00560">
    <property type="entry name" value="LRR_1"/>
    <property type="match status" value="3"/>
</dbReference>
<keyword evidence="9" id="KW-0677">Repeat</keyword>
<dbReference type="AlphaFoldDB" id="A0A8T2V385"/>
<keyword evidence="16" id="KW-1185">Reference proteome</keyword>
<evidence type="ECO:0000256" key="13">
    <source>
        <dbReference type="ARBA" id="ARBA00023180"/>
    </source>
</evidence>
<evidence type="ECO:0000256" key="8">
    <source>
        <dbReference type="ARBA" id="ARBA00022729"/>
    </source>
</evidence>
<dbReference type="OrthoDB" id="994806at2759"/>
<keyword evidence="10" id="KW-1133">Transmembrane helix</keyword>
<evidence type="ECO:0000256" key="11">
    <source>
        <dbReference type="ARBA" id="ARBA00023136"/>
    </source>
</evidence>
<evidence type="ECO:0000256" key="7">
    <source>
        <dbReference type="ARBA" id="ARBA00022692"/>
    </source>
</evidence>
<evidence type="ECO:0000256" key="14">
    <source>
        <dbReference type="ARBA" id="ARBA00037847"/>
    </source>
</evidence>
<dbReference type="GO" id="GO:0012505">
    <property type="term" value="C:endomembrane system"/>
    <property type="evidence" value="ECO:0007669"/>
    <property type="project" value="UniProtKB-SubCell"/>
</dbReference>
<evidence type="ECO:0000256" key="3">
    <source>
        <dbReference type="ARBA" id="ARBA00009592"/>
    </source>
</evidence>
<evidence type="ECO:0000256" key="4">
    <source>
        <dbReference type="ARBA" id="ARBA00022475"/>
    </source>
</evidence>
<comment type="similarity">
    <text evidence="3">Belongs to the RLP family.</text>
</comment>
<evidence type="ECO:0000256" key="9">
    <source>
        <dbReference type="ARBA" id="ARBA00022737"/>
    </source>
</evidence>
<evidence type="ECO:0000313" key="15">
    <source>
        <dbReference type="EMBL" id="KAH7442921.1"/>
    </source>
</evidence>
<dbReference type="Gene3D" id="3.80.10.10">
    <property type="entry name" value="Ribonuclease Inhibitor"/>
    <property type="match status" value="1"/>
</dbReference>
<organism evidence="15 16">
    <name type="scientific">Ceratopteris richardii</name>
    <name type="common">Triangle waterfern</name>
    <dbReference type="NCBI Taxonomy" id="49495"/>
    <lineage>
        <taxon>Eukaryota</taxon>
        <taxon>Viridiplantae</taxon>
        <taxon>Streptophyta</taxon>
        <taxon>Embryophyta</taxon>
        <taxon>Tracheophyta</taxon>
        <taxon>Polypodiopsida</taxon>
        <taxon>Polypodiidae</taxon>
        <taxon>Polypodiales</taxon>
        <taxon>Pteridineae</taxon>
        <taxon>Pteridaceae</taxon>
        <taxon>Parkerioideae</taxon>
        <taxon>Ceratopteris</taxon>
    </lineage>
</organism>
<gene>
    <name evidence="15" type="ORF">KP509_02G008000</name>
</gene>
<dbReference type="OMA" id="IFVIHTA"/>
<dbReference type="SUPFAM" id="SSF52058">
    <property type="entry name" value="L domain-like"/>
    <property type="match status" value="1"/>
</dbReference>
<name>A0A8T2V385_CERRI</name>
<dbReference type="EMBL" id="CM035407">
    <property type="protein sequence ID" value="KAH7442921.1"/>
    <property type="molecule type" value="Genomic_DNA"/>
</dbReference>
<protein>
    <submittedName>
        <fullName evidence="15">Uncharacterized protein</fullName>
    </submittedName>
</protein>
<dbReference type="InterPro" id="IPR032675">
    <property type="entry name" value="LRR_dom_sf"/>
</dbReference>
<dbReference type="InterPro" id="IPR001611">
    <property type="entry name" value="Leu-rich_rpt"/>
</dbReference>